<dbReference type="Pfam" id="PF08281">
    <property type="entry name" value="Sigma70_r4_2"/>
    <property type="match status" value="1"/>
</dbReference>
<evidence type="ECO:0000259" key="6">
    <source>
        <dbReference type="PROSITE" id="PS50112"/>
    </source>
</evidence>
<dbReference type="CDD" id="cd00130">
    <property type="entry name" value="PAS"/>
    <property type="match status" value="1"/>
</dbReference>
<proteinExistence type="inferred from homology"/>
<dbReference type="GO" id="GO:0003677">
    <property type="term" value="F:DNA binding"/>
    <property type="evidence" value="ECO:0007669"/>
    <property type="project" value="UniProtKB-KW"/>
</dbReference>
<reference evidence="8" key="1">
    <citation type="submission" date="2017-09" db="EMBL/GenBank/DDBJ databases">
        <title>Depth-based differentiation of microbial function through sediment-hosted aquifers and enrichment of novel symbionts in the deep terrestrial subsurface.</title>
        <authorList>
            <person name="Probst A.J."/>
            <person name="Ladd B."/>
            <person name="Jarett J.K."/>
            <person name="Geller-Mcgrath D.E."/>
            <person name="Sieber C.M.K."/>
            <person name="Emerson J.B."/>
            <person name="Anantharaman K."/>
            <person name="Thomas B.C."/>
            <person name="Malmstrom R."/>
            <person name="Stieglmeier M."/>
            <person name="Klingl A."/>
            <person name="Woyke T."/>
            <person name="Ryan C.M."/>
            <person name="Banfield J.F."/>
        </authorList>
    </citation>
    <scope>NUCLEOTIDE SEQUENCE [LARGE SCALE GENOMIC DNA]</scope>
</reference>
<dbReference type="NCBIfam" id="TIGR00229">
    <property type="entry name" value="sensory_box"/>
    <property type="match status" value="1"/>
</dbReference>
<dbReference type="Gene3D" id="3.30.450.20">
    <property type="entry name" value="PAS domain"/>
    <property type="match status" value="1"/>
</dbReference>
<dbReference type="InterPro" id="IPR013324">
    <property type="entry name" value="RNA_pol_sigma_r3/r4-like"/>
</dbReference>
<dbReference type="InterPro" id="IPR039425">
    <property type="entry name" value="RNA_pol_sigma-70-like"/>
</dbReference>
<dbReference type="PANTHER" id="PTHR43133">
    <property type="entry name" value="RNA POLYMERASE ECF-TYPE SIGMA FACTO"/>
    <property type="match status" value="1"/>
</dbReference>
<dbReference type="InterPro" id="IPR035965">
    <property type="entry name" value="PAS-like_dom_sf"/>
</dbReference>
<dbReference type="InterPro" id="IPR000014">
    <property type="entry name" value="PAS"/>
</dbReference>
<organism evidence="7 8">
    <name type="scientific">Candidatus Magasanikbacteria bacterium CG10_big_fil_rev_8_21_14_0_10_38_6</name>
    <dbReference type="NCBI Taxonomy" id="1974647"/>
    <lineage>
        <taxon>Bacteria</taxon>
        <taxon>Candidatus Magasanikiibacteriota</taxon>
    </lineage>
</organism>
<feature type="domain" description="PAS" evidence="6">
    <location>
        <begin position="8"/>
        <end position="46"/>
    </location>
</feature>
<accession>A0A2M6NZT1</accession>
<dbReference type="Gene3D" id="1.10.10.10">
    <property type="entry name" value="Winged helix-like DNA-binding domain superfamily/Winged helix DNA-binding domain"/>
    <property type="match status" value="1"/>
</dbReference>
<dbReference type="SUPFAM" id="SSF88659">
    <property type="entry name" value="Sigma3 and sigma4 domains of RNA polymerase sigma factors"/>
    <property type="match status" value="1"/>
</dbReference>
<protein>
    <recommendedName>
        <fullName evidence="6">PAS domain-containing protein</fullName>
    </recommendedName>
</protein>
<dbReference type="Gene3D" id="1.10.1740.10">
    <property type="match status" value="1"/>
</dbReference>
<dbReference type="EMBL" id="PFBW01000207">
    <property type="protein sequence ID" value="PIR76982.1"/>
    <property type="molecule type" value="Genomic_DNA"/>
</dbReference>
<dbReference type="Pfam" id="PF04542">
    <property type="entry name" value="Sigma70_r2"/>
    <property type="match status" value="1"/>
</dbReference>
<dbReference type="SUPFAM" id="SSF55785">
    <property type="entry name" value="PYP-like sensor domain (PAS domain)"/>
    <property type="match status" value="1"/>
</dbReference>
<keyword evidence="4" id="KW-0238">DNA-binding</keyword>
<dbReference type="SMART" id="SM00091">
    <property type="entry name" value="PAS"/>
    <property type="match status" value="1"/>
</dbReference>
<dbReference type="GO" id="GO:0016987">
    <property type="term" value="F:sigma factor activity"/>
    <property type="evidence" value="ECO:0007669"/>
    <property type="project" value="UniProtKB-KW"/>
</dbReference>
<dbReference type="Pfam" id="PF13426">
    <property type="entry name" value="PAS_9"/>
    <property type="match status" value="1"/>
</dbReference>
<gene>
    <name evidence="7" type="ORF">COU30_04965</name>
</gene>
<evidence type="ECO:0000313" key="7">
    <source>
        <dbReference type="EMBL" id="PIR76982.1"/>
    </source>
</evidence>
<dbReference type="Proteomes" id="UP000228528">
    <property type="component" value="Unassembled WGS sequence"/>
</dbReference>
<keyword evidence="3" id="KW-0731">Sigma factor</keyword>
<evidence type="ECO:0000256" key="5">
    <source>
        <dbReference type="ARBA" id="ARBA00023163"/>
    </source>
</evidence>
<dbReference type="SUPFAM" id="SSF88946">
    <property type="entry name" value="Sigma2 domain of RNA polymerase sigma factors"/>
    <property type="match status" value="1"/>
</dbReference>
<dbReference type="AlphaFoldDB" id="A0A2M6NZT1"/>
<dbReference type="NCBIfam" id="TIGR02937">
    <property type="entry name" value="sigma70-ECF"/>
    <property type="match status" value="1"/>
</dbReference>
<keyword evidence="5" id="KW-0804">Transcription</keyword>
<dbReference type="InterPro" id="IPR036388">
    <property type="entry name" value="WH-like_DNA-bd_sf"/>
</dbReference>
<dbReference type="PROSITE" id="PS50112">
    <property type="entry name" value="PAS"/>
    <property type="match status" value="1"/>
</dbReference>
<dbReference type="InterPro" id="IPR007627">
    <property type="entry name" value="RNA_pol_sigma70_r2"/>
</dbReference>
<dbReference type="InterPro" id="IPR013249">
    <property type="entry name" value="RNA_pol_sigma70_r4_t2"/>
</dbReference>
<name>A0A2M6NZT1_9BACT</name>
<dbReference type="GO" id="GO:0006352">
    <property type="term" value="P:DNA-templated transcription initiation"/>
    <property type="evidence" value="ECO:0007669"/>
    <property type="project" value="InterPro"/>
</dbReference>
<dbReference type="PANTHER" id="PTHR43133:SF8">
    <property type="entry name" value="RNA POLYMERASE SIGMA FACTOR HI_1459-RELATED"/>
    <property type="match status" value="1"/>
</dbReference>
<evidence type="ECO:0000313" key="8">
    <source>
        <dbReference type="Proteomes" id="UP000228528"/>
    </source>
</evidence>
<evidence type="ECO:0000256" key="1">
    <source>
        <dbReference type="ARBA" id="ARBA00010641"/>
    </source>
</evidence>
<dbReference type="InterPro" id="IPR014284">
    <property type="entry name" value="RNA_pol_sigma-70_dom"/>
</dbReference>
<evidence type="ECO:0000256" key="4">
    <source>
        <dbReference type="ARBA" id="ARBA00023125"/>
    </source>
</evidence>
<dbReference type="InterPro" id="IPR013325">
    <property type="entry name" value="RNA_pol_sigma_r2"/>
</dbReference>
<comment type="similarity">
    <text evidence="1">Belongs to the sigma-70 factor family. ECF subfamily.</text>
</comment>
<evidence type="ECO:0000256" key="3">
    <source>
        <dbReference type="ARBA" id="ARBA00023082"/>
    </source>
</evidence>
<evidence type="ECO:0000256" key="2">
    <source>
        <dbReference type="ARBA" id="ARBA00023015"/>
    </source>
</evidence>
<comment type="caution">
    <text evidence="7">The sequence shown here is derived from an EMBL/GenBank/DDBJ whole genome shotgun (WGS) entry which is preliminary data.</text>
</comment>
<sequence>MTMNTTTVFDAFTGTFLITDTKGDVLYVNKAIEDRTGYAVAEVIGKRPGDLWGGQMPPTFYQDLWRTVSQKRAPFIGDVYNVHKNGQEYGETLHIAPVFTVDGKIQYYIELHPHTYDRGKTSFADEFMSVFLAQEKYGAQLMEWVFAVLSRGEGKKERMTEQIAQACSTNDHKHLSAFLSAVFVSPFRDKFRQRQEDKALLQDAKEDPQTFWLLYKKYSDDILYYFMRRLPHKQAIAQELMQETFLRAFRYLPQFTYTNASYRTYLLRIAHNLFVNYHRQVQTVSLDRLPETYFVSPNVYDDMWRHQDIERAKEVLSSIEQRIVGMKYDEGFSVREIAVTLQKSENAIKLHLSRARKKMRDQLGGS</sequence>
<keyword evidence="2" id="KW-0805">Transcription regulation</keyword>